<evidence type="ECO:0000313" key="1">
    <source>
        <dbReference type="EMBL" id="MDQ0253270.1"/>
    </source>
</evidence>
<protein>
    <submittedName>
        <fullName evidence="1">Uncharacterized protein</fullName>
    </submittedName>
</protein>
<keyword evidence="2" id="KW-1185">Reference proteome</keyword>
<sequence length="112" mass="13195">MLYLGFRDNNIQFIDEVSFLKGKMNFDFESTKEKRSELAVTRLKALKERQLHVAGSNRLVYHTDASKGVVPLLIVVNIIMSRSLFFRIENQDSKNKIIFLEEVFQIYVKYIF</sequence>
<reference evidence="1 2" key="1">
    <citation type="submission" date="2023-07" db="EMBL/GenBank/DDBJ databases">
        <title>Genomic Encyclopedia of Type Strains, Phase IV (KMG-IV): sequencing the most valuable type-strain genomes for metagenomic binning, comparative biology and taxonomic classification.</title>
        <authorList>
            <person name="Goeker M."/>
        </authorList>
    </citation>
    <scope>NUCLEOTIDE SEQUENCE [LARGE SCALE GENOMIC DNA]</scope>
    <source>
        <strain evidence="1 2">DSM 9768</strain>
    </source>
</reference>
<dbReference type="EMBL" id="JAUSUG010000002">
    <property type="protein sequence ID" value="MDQ0253270.1"/>
    <property type="molecule type" value="Genomic_DNA"/>
</dbReference>
<organism evidence="1 2">
    <name type="scientific">Evansella vedderi</name>
    <dbReference type="NCBI Taxonomy" id="38282"/>
    <lineage>
        <taxon>Bacteria</taxon>
        <taxon>Bacillati</taxon>
        <taxon>Bacillota</taxon>
        <taxon>Bacilli</taxon>
        <taxon>Bacillales</taxon>
        <taxon>Bacillaceae</taxon>
        <taxon>Evansella</taxon>
    </lineage>
</organism>
<proteinExistence type="predicted"/>
<accession>A0ABT9ZSW9</accession>
<dbReference type="Proteomes" id="UP001230005">
    <property type="component" value="Unassembled WGS sequence"/>
</dbReference>
<evidence type="ECO:0000313" key="2">
    <source>
        <dbReference type="Proteomes" id="UP001230005"/>
    </source>
</evidence>
<gene>
    <name evidence="1" type="ORF">J2S74_000642</name>
</gene>
<name>A0ABT9ZSW9_9BACI</name>
<comment type="caution">
    <text evidence="1">The sequence shown here is derived from an EMBL/GenBank/DDBJ whole genome shotgun (WGS) entry which is preliminary data.</text>
</comment>